<dbReference type="PANTHER" id="PTHR42731">
    <property type="entry name" value="SLL1084 PROTEIN"/>
    <property type="match status" value="1"/>
</dbReference>
<feature type="domain" description="Radical SAM core" evidence="1">
    <location>
        <begin position="257"/>
        <end position="497"/>
    </location>
</feature>
<dbReference type="Proteomes" id="UP000811545">
    <property type="component" value="Unassembled WGS sequence"/>
</dbReference>
<dbReference type="InterPro" id="IPR058240">
    <property type="entry name" value="rSAM_sf"/>
</dbReference>
<dbReference type="InterPro" id="IPR023404">
    <property type="entry name" value="rSAM_horseshoe"/>
</dbReference>
<dbReference type="InterPro" id="IPR045784">
    <property type="entry name" value="Radical_SAM_N2"/>
</dbReference>
<dbReference type="InterPro" id="IPR007197">
    <property type="entry name" value="rSAM"/>
</dbReference>
<dbReference type="Gene3D" id="3.80.30.20">
    <property type="entry name" value="tm_1862 like domain"/>
    <property type="match status" value="1"/>
</dbReference>
<name>A0A9E2BH03_PSYF1</name>
<dbReference type="SFLD" id="SFLDS00029">
    <property type="entry name" value="Radical_SAM"/>
    <property type="match status" value="1"/>
</dbReference>
<proteinExistence type="predicted"/>
<gene>
    <name evidence="2" type="ORF">DDT42_01238</name>
</gene>
<dbReference type="EMBL" id="QLTW01000083">
    <property type="protein sequence ID" value="MBT9145367.1"/>
    <property type="molecule type" value="Genomic_DNA"/>
</dbReference>
<dbReference type="InterPro" id="IPR023862">
    <property type="entry name" value="CHP03960_rSAM"/>
</dbReference>
<evidence type="ECO:0000259" key="1">
    <source>
        <dbReference type="PROSITE" id="PS51918"/>
    </source>
</evidence>
<dbReference type="GO" id="GO:0003824">
    <property type="term" value="F:catalytic activity"/>
    <property type="evidence" value="ECO:0007669"/>
    <property type="project" value="InterPro"/>
</dbReference>
<dbReference type="NCBIfam" id="TIGR03960">
    <property type="entry name" value="rSAM_fuse_unch"/>
    <property type="match status" value="1"/>
</dbReference>
<dbReference type="SUPFAM" id="SSF102114">
    <property type="entry name" value="Radical SAM enzymes"/>
    <property type="match status" value="1"/>
</dbReference>
<accession>A0A9E2BH03</accession>
<comment type="caution">
    <text evidence="2">The sequence shown here is derived from an EMBL/GenBank/DDBJ whole genome shotgun (WGS) entry which is preliminary data.</text>
</comment>
<evidence type="ECO:0000313" key="3">
    <source>
        <dbReference type="Proteomes" id="UP000811545"/>
    </source>
</evidence>
<dbReference type="SMART" id="SM00729">
    <property type="entry name" value="Elp3"/>
    <property type="match status" value="1"/>
</dbReference>
<dbReference type="AlphaFoldDB" id="A0A9E2BH03"/>
<dbReference type="InterPro" id="IPR006638">
    <property type="entry name" value="Elp3/MiaA/NifB-like_rSAM"/>
</dbReference>
<dbReference type="PANTHER" id="PTHR42731:SF1">
    <property type="entry name" value="RADICAL SAM DOMAIN PROTEIN"/>
    <property type="match status" value="1"/>
</dbReference>
<sequence length="595" mass="68192">MNNEGLTPRLLNRVSSPSRYTGGEFNSIKKNWETAPVKMVMIYPDLYEIGMSNSGHLLLYYLINETTPYLIERTYAPYFDLEEILRKEKIPLFSLESRQPLNKFDIIGFSLQYELTFTNVLNILDLGGIPLLQKDRSENDPLIIGGGPVASYPESMAPFFDLFFVGEAEEGLLEILNKITSLKSKQTSRQDILLELTSIEGVYVPSLYEEKYSQEGVSLGLEPVNGYTGIPRIINRRIIKDLECAYFPLKQMVPFKAPVHDRAVVELFRGCYRGCRFCLAGYLYRPVRFRSLPLLQEQSSKIIENTGFDTLGLTSFNSSDYPNLKELILFLKKSYGDKLTLSLPSLGMRASSVELACISDKRRTNLTFAPEAASERLRKVINKNLTEEEIFNTVKETAKQGMDLLKLYFMVGLPTEREEDVQAIVSLVKELHKTANAHRTSKRPFHLNITVSPFIPKPHTPFEREKQLSIKDCYEKIGYLKSQLREPLFTLREHDPLMSFLEGVFGRGGRNLHRVILSAFRKGARFDAWEEHLKINYYQQAFVEEEIDPLSYLEEKEGPLPWGVINCGLSAELLKRERDKAFREEESDASLFTDI</sequence>
<dbReference type="GO" id="GO:0051536">
    <property type="term" value="F:iron-sulfur cluster binding"/>
    <property type="evidence" value="ECO:0007669"/>
    <property type="project" value="InterPro"/>
</dbReference>
<reference evidence="2 3" key="1">
    <citation type="journal article" date="2021" name="bioRxiv">
        <title>Unique metabolic strategies in Hadean analogues reveal hints for primordial physiology.</title>
        <authorList>
            <person name="Nobu M.K."/>
            <person name="Nakai R."/>
            <person name="Tamazawa S."/>
            <person name="Mori H."/>
            <person name="Toyoda A."/>
            <person name="Ijiri A."/>
            <person name="Suzuki S."/>
            <person name="Kurokawa K."/>
            <person name="Kamagata Y."/>
            <person name="Tamaki H."/>
        </authorList>
    </citation>
    <scope>NUCLEOTIDE SEQUENCE [LARGE SCALE GENOMIC DNA]</scope>
    <source>
        <strain evidence="2">BS525</strain>
    </source>
</reference>
<dbReference type="Pfam" id="PF04055">
    <property type="entry name" value="Radical_SAM"/>
    <property type="match status" value="1"/>
</dbReference>
<evidence type="ECO:0000313" key="2">
    <source>
        <dbReference type="EMBL" id="MBT9145367.1"/>
    </source>
</evidence>
<dbReference type="PROSITE" id="PS51918">
    <property type="entry name" value="RADICAL_SAM"/>
    <property type="match status" value="1"/>
</dbReference>
<dbReference type="Pfam" id="PF19864">
    <property type="entry name" value="Radical_SAM_N2"/>
    <property type="match status" value="1"/>
</dbReference>
<dbReference type="Gene3D" id="3.40.50.280">
    <property type="entry name" value="Cobalamin-binding domain"/>
    <property type="match status" value="1"/>
</dbReference>
<organism evidence="2 3">
    <name type="scientific">Psychracetigena formicireducens</name>
    <dbReference type="NCBI Taxonomy" id="2986056"/>
    <lineage>
        <taxon>Bacteria</taxon>
        <taxon>Bacillati</taxon>
        <taxon>Candidatus Lithacetigenota</taxon>
        <taxon>Candidatus Psychracetigena</taxon>
    </lineage>
</organism>
<protein>
    <recommendedName>
        <fullName evidence="1">Radical SAM core domain-containing protein</fullName>
    </recommendedName>
</protein>
<dbReference type="SFLD" id="SFLDG01082">
    <property type="entry name" value="B12-binding_domain_containing"/>
    <property type="match status" value="1"/>
</dbReference>